<comment type="function">
    <text evidence="6">Accessory subunit of the DNA polymerase alpha complex (also known as the alpha DNA polymerase-primase complex) which plays an essential role in the initiation of DNA synthesis.</text>
</comment>
<organism evidence="10 11">
    <name type="scientific">Amanita muscaria (strain Koide BX008)</name>
    <dbReference type="NCBI Taxonomy" id="946122"/>
    <lineage>
        <taxon>Eukaryota</taxon>
        <taxon>Fungi</taxon>
        <taxon>Dikarya</taxon>
        <taxon>Basidiomycota</taxon>
        <taxon>Agaricomycotina</taxon>
        <taxon>Agaricomycetes</taxon>
        <taxon>Agaricomycetidae</taxon>
        <taxon>Agaricales</taxon>
        <taxon>Pluteineae</taxon>
        <taxon>Amanitaceae</taxon>
        <taxon>Amanita</taxon>
    </lineage>
</organism>
<evidence type="ECO:0000259" key="8">
    <source>
        <dbReference type="Pfam" id="PF04042"/>
    </source>
</evidence>
<protein>
    <recommendedName>
        <fullName evidence="3 6">DNA polymerase alpha subunit B</fullName>
    </recommendedName>
</protein>
<evidence type="ECO:0000256" key="2">
    <source>
        <dbReference type="ARBA" id="ARBA00007299"/>
    </source>
</evidence>
<proteinExistence type="inferred from homology"/>
<evidence type="ECO:0000256" key="1">
    <source>
        <dbReference type="ARBA" id="ARBA00004123"/>
    </source>
</evidence>
<dbReference type="InterPro" id="IPR054300">
    <property type="entry name" value="OB_DPOA2"/>
</dbReference>
<keyword evidence="5 6" id="KW-0539">Nucleus</keyword>
<evidence type="ECO:0000313" key="10">
    <source>
        <dbReference type="EMBL" id="KIL67937.1"/>
    </source>
</evidence>
<dbReference type="PANTHER" id="PTHR23061">
    <property type="entry name" value="DNA POLYMERASE 2 ALPHA 70 KDA SUBUNIT"/>
    <property type="match status" value="1"/>
</dbReference>
<dbReference type="FunCoup" id="A0A0C2X1D7">
    <property type="interactions" value="177"/>
</dbReference>
<dbReference type="Gene3D" id="3.60.21.60">
    <property type="match status" value="2"/>
</dbReference>
<dbReference type="STRING" id="946122.A0A0C2X1D7"/>
<evidence type="ECO:0000256" key="7">
    <source>
        <dbReference type="SAM" id="MobiDB-lite"/>
    </source>
</evidence>
<evidence type="ECO:0000256" key="4">
    <source>
        <dbReference type="ARBA" id="ARBA00022705"/>
    </source>
</evidence>
<dbReference type="GO" id="GO:0003677">
    <property type="term" value="F:DNA binding"/>
    <property type="evidence" value="ECO:0007669"/>
    <property type="project" value="InterPro"/>
</dbReference>
<feature type="domain" description="DNA polymerase alpha subunit B OB" evidence="9">
    <location>
        <begin position="163"/>
        <end position="282"/>
    </location>
</feature>
<comment type="similarity">
    <text evidence="2 6">Belongs to the DNA polymerase alpha subunit B family.</text>
</comment>
<accession>A0A0C2X1D7</accession>
<dbReference type="Proteomes" id="UP000054549">
    <property type="component" value="Unassembled WGS sequence"/>
</dbReference>
<dbReference type="HOGENOM" id="CLU_014923_2_1_1"/>
<dbReference type="Pfam" id="PF22062">
    <property type="entry name" value="OB_DPOA2"/>
    <property type="match status" value="1"/>
</dbReference>
<dbReference type="AlphaFoldDB" id="A0A0C2X1D7"/>
<feature type="compositionally biased region" description="Polar residues" evidence="7">
    <location>
        <begin position="122"/>
        <end position="133"/>
    </location>
</feature>
<dbReference type="InParanoid" id="A0A0C2X1D7"/>
<dbReference type="GO" id="GO:0005658">
    <property type="term" value="C:alpha DNA polymerase:primase complex"/>
    <property type="evidence" value="ECO:0007669"/>
    <property type="project" value="TreeGrafter"/>
</dbReference>
<dbReference type="PIRSF" id="PIRSF018300">
    <property type="entry name" value="DNA_pol_alph_2"/>
    <property type="match status" value="1"/>
</dbReference>
<dbReference type="InterPro" id="IPR007185">
    <property type="entry name" value="DNA_pol_a/d/e_bsu"/>
</dbReference>
<evidence type="ECO:0000256" key="3">
    <source>
        <dbReference type="ARBA" id="ARBA00018596"/>
    </source>
</evidence>
<gene>
    <name evidence="10" type="ORF">M378DRAFT_9186</name>
</gene>
<dbReference type="Pfam" id="PF04042">
    <property type="entry name" value="DNA_pol_E_B"/>
    <property type="match status" value="1"/>
</dbReference>
<comment type="subcellular location">
    <subcellularLocation>
        <location evidence="1 6">Nucleus</location>
    </subcellularLocation>
</comment>
<dbReference type="GO" id="GO:0006270">
    <property type="term" value="P:DNA replication initiation"/>
    <property type="evidence" value="ECO:0007669"/>
    <property type="project" value="TreeGrafter"/>
</dbReference>
<dbReference type="InterPro" id="IPR016722">
    <property type="entry name" value="DNA_pol_alpha_bsu"/>
</dbReference>
<reference evidence="10 11" key="1">
    <citation type="submission" date="2014-04" db="EMBL/GenBank/DDBJ databases">
        <title>Evolutionary Origins and Diversification of the Mycorrhizal Mutualists.</title>
        <authorList>
            <consortium name="DOE Joint Genome Institute"/>
            <consortium name="Mycorrhizal Genomics Consortium"/>
            <person name="Kohler A."/>
            <person name="Kuo A."/>
            <person name="Nagy L.G."/>
            <person name="Floudas D."/>
            <person name="Copeland A."/>
            <person name="Barry K.W."/>
            <person name="Cichocki N."/>
            <person name="Veneault-Fourrey C."/>
            <person name="LaButti K."/>
            <person name="Lindquist E.A."/>
            <person name="Lipzen A."/>
            <person name="Lundell T."/>
            <person name="Morin E."/>
            <person name="Murat C."/>
            <person name="Riley R."/>
            <person name="Ohm R."/>
            <person name="Sun H."/>
            <person name="Tunlid A."/>
            <person name="Henrissat B."/>
            <person name="Grigoriev I.V."/>
            <person name="Hibbett D.S."/>
            <person name="Martin F."/>
        </authorList>
    </citation>
    <scope>NUCLEOTIDE SEQUENCE [LARGE SCALE GENOMIC DNA]</scope>
    <source>
        <strain evidence="10 11">Koide BX008</strain>
    </source>
</reference>
<dbReference type="OrthoDB" id="336885at2759"/>
<name>A0A0C2X1D7_AMAMK</name>
<sequence>MSSIEAIREGLLLEFKEAIPSDGEIMHECISLCQMYNLSPQALLWKWEVIKLGKGHSALPEISALDMNSVAAMKAQITRDLLKESTKKKQQARINQSSVVPANLNRRYAAGSANIAPDQVKTESTSDNLNDSVAVSYRGPKADEDSRKRRAYRYMYEKVSERSEALDDRIDELAELVRDHYGLTELGDPSSSTDGDTTVVGRIIQDIEAAGSSTKLNETTICLESSRMLGSGSRIPLRFDPTVKIRGCITGAGSLGFFPGAIVALRGRNGGGGWFQVSEILGLPLPRSTPSAGLSAMKIDPDMAGSPFSMSIACGPYTSDTDLHYRPRELYFEHIKKTKPGVVLLMGPFVDSSHPKVKIGDLDSTPSRLYQIRFLTSLKSFLQSSPHSKVLLLPSIRDLLSDHAVYPQGEYPQLLTENHPRIHLLPNPARFTINGVTFAGTSVDVLFHLKREEYLKRGEEVEPIAPTATEDVGTDAMGNLCRHLLQQRSFYPLFPVPIDVSLEVNLDISHSDGLRLCNVEDQYAPDVLILPSKLKEFAKTIHSTYAINPSYINKLRYATLEVASGAMPVKDRINLHLAKFENNSGT</sequence>
<evidence type="ECO:0000256" key="5">
    <source>
        <dbReference type="ARBA" id="ARBA00023242"/>
    </source>
</evidence>
<evidence type="ECO:0000256" key="6">
    <source>
        <dbReference type="PIRNR" id="PIRNR018300"/>
    </source>
</evidence>
<dbReference type="EMBL" id="KN818230">
    <property type="protein sequence ID" value="KIL67937.1"/>
    <property type="molecule type" value="Genomic_DNA"/>
</dbReference>
<dbReference type="PANTHER" id="PTHR23061:SF12">
    <property type="entry name" value="DNA POLYMERASE ALPHA SUBUNIT B"/>
    <property type="match status" value="1"/>
</dbReference>
<feature type="domain" description="DNA polymerase alpha/delta/epsilon subunit B" evidence="8">
    <location>
        <begin position="312"/>
        <end position="539"/>
    </location>
</feature>
<evidence type="ECO:0000313" key="11">
    <source>
        <dbReference type="Proteomes" id="UP000054549"/>
    </source>
</evidence>
<feature type="region of interest" description="Disordered" evidence="7">
    <location>
        <begin position="115"/>
        <end position="134"/>
    </location>
</feature>
<evidence type="ECO:0000259" key="9">
    <source>
        <dbReference type="Pfam" id="PF22062"/>
    </source>
</evidence>
<keyword evidence="4 6" id="KW-0235">DNA replication</keyword>
<keyword evidence="11" id="KW-1185">Reference proteome</keyword>